<keyword evidence="11 12" id="KW-0660">Purine salvage</keyword>
<keyword evidence="8 12" id="KW-0963">Cytoplasm</keyword>
<evidence type="ECO:0000256" key="7">
    <source>
        <dbReference type="ARBA" id="ARBA00011893"/>
    </source>
</evidence>
<dbReference type="InterPro" id="IPR029057">
    <property type="entry name" value="PRTase-like"/>
</dbReference>
<dbReference type="NCBIfam" id="NF002634">
    <property type="entry name" value="PRK02304.1-3"/>
    <property type="match status" value="1"/>
</dbReference>
<dbReference type="GO" id="GO:0044209">
    <property type="term" value="P:AMP salvage"/>
    <property type="evidence" value="ECO:0007669"/>
    <property type="project" value="UniProtKB-UniRule"/>
</dbReference>
<dbReference type="EC" id="2.4.2.7" evidence="7 12"/>
<feature type="domain" description="Phosphoribosyltransferase" evidence="13">
    <location>
        <begin position="32"/>
        <end position="166"/>
    </location>
</feature>
<evidence type="ECO:0000256" key="3">
    <source>
        <dbReference type="ARBA" id="ARBA00004496"/>
    </source>
</evidence>
<name>A0A497JGK0_9ARCH</name>
<evidence type="ECO:0000259" key="13">
    <source>
        <dbReference type="Pfam" id="PF00156"/>
    </source>
</evidence>
<dbReference type="Gene3D" id="3.40.50.2020">
    <property type="match status" value="1"/>
</dbReference>
<comment type="function">
    <text evidence="2 12">Catalyzes a salvage reaction resulting in the formation of AMP, that is energically less costly than de novo synthesis.</text>
</comment>
<comment type="caution">
    <text evidence="14">The sequence shown here is derived from an EMBL/GenBank/DDBJ whole genome shotgun (WGS) entry which is preliminary data.</text>
</comment>
<dbReference type="PANTHER" id="PTHR32315:SF3">
    <property type="entry name" value="ADENINE PHOSPHORIBOSYLTRANSFERASE"/>
    <property type="match status" value="1"/>
</dbReference>
<dbReference type="AlphaFoldDB" id="A0A497JGK0"/>
<dbReference type="GO" id="GO:0006166">
    <property type="term" value="P:purine ribonucleoside salvage"/>
    <property type="evidence" value="ECO:0007669"/>
    <property type="project" value="UniProtKB-UniRule"/>
</dbReference>
<dbReference type="GO" id="GO:0005737">
    <property type="term" value="C:cytoplasm"/>
    <property type="evidence" value="ECO:0007669"/>
    <property type="project" value="UniProtKB-SubCell"/>
</dbReference>
<dbReference type="InterPro" id="IPR050054">
    <property type="entry name" value="UPRTase/APRTase"/>
</dbReference>
<dbReference type="Proteomes" id="UP000278031">
    <property type="component" value="Unassembled WGS sequence"/>
</dbReference>
<comment type="catalytic activity">
    <reaction evidence="1 12">
        <text>AMP + diphosphate = 5-phospho-alpha-D-ribose 1-diphosphate + adenine</text>
        <dbReference type="Rhea" id="RHEA:16609"/>
        <dbReference type="ChEBI" id="CHEBI:16708"/>
        <dbReference type="ChEBI" id="CHEBI:33019"/>
        <dbReference type="ChEBI" id="CHEBI:58017"/>
        <dbReference type="ChEBI" id="CHEBI:456215"/>
        <dbReference type="EC" id="2.4.2.7"/>
    </reaction>
</comment>
<keyword evidence="10 12" id="KW-0808">Transferase</keyword>
<dbReference type="InterPro" id="IPR005764">
    <property type="entry name" value="Ade_phspho_trans"/>
</dbReference>
<organism evidence="14 15">
    <name type="scientific">Candidatus Iainarchaeum sp</name>
    <dbReference type="NCBI Taxonomy" id="3101447"/>
    <lineage>
        <taxon>Archaea</taxon>
        <taxon>Candidatus Iainarchaeota</taxon>
        <taxon>Candidatus Iainarchaeia</taxon>
        <taxon>Candidatus Iainarchaeales</taxon>
        <taxon>Candidatus Iainarchaeaceae</taxon>
        <taxon>Candidatus Iainarchaeum</taxon>
    </lineage>
</organism>
<dbReference type="GO" id="GO:0006168">
    <property type="term" value="P:adenine salvage"/>
    <property type="evidence" value="ECO:0007669"/>
    <property type="project" value="InterPro"/>
</dbReference>
<keyword evidence="9 12" id="KW-0328">Glycosyltransferase</keyword>
<evidence type="ECO:0000313" key="14">
    <source>
        <dbReference type="EMBL" id="RLG70123.1"/>
    </source>
</evidence>
<evidence type="ECO:0000256" key="9">
    <source>
        <dbReference type="ARBA" id="ARBA00022676"/>
    </source>
</evidence>
<comment type="subunit">
    <text evidence="6 12">Homodimer.</text>
</comment>
<evidence type="ECO:0000256" key="10">
    <source>
        <dbReference type="ARBA" id="ARBA00022679"/>
    </source>
</evidence>
<comment type="similarity">
    <text evidence="5 12">Belongs to the purine/pyrimidine phosphoribosyltransferase family.</text>
</comment>
<dbReference type="UniPathway" id="UPA00588">
    <property type="reaction ID" value="UER00646"/>
</dbReference>
<reference evidence="14 15" key="1">
    <citation type="submission" date="2018-06" db="EMBL/GenBank/DDBJ databases">
        <title>Extensive metabolic versatility and redundancy in microbially diverse, dynamic hydrothermal sediments.</title>
        <authorList>
            <person name="Dombrowski N."/>
            <person name="Teske A."/>
            <person name="Baker B.J."/>
        </authorList>
    </citation>
    <scope>NUCLEOTIDE SEQUENCE [LARGE SCALE GENOMIC DNA]</scope>
    <source>
        <strain evidence="14">B51_G17</strain>
    </source>
</reference>
<evidence type="ECO:0000256" key="6">
    <source>
        <dbReference type="ARBA" id="ARBA00011738"/>
    </source>
</evidence>
<evidence type="ECO:0000256" key="1">
    <source>
        <dbReference type="ARBA" id="ARBA00000868"/>
    </source>
</evidence>
<comment type="pathway">
    <text evidence="4 12">Purine metabolism; AMP biosynthesis via salvage pathway; AMP from adenine: step 1/1.</text>
</comment>
<dbReference type="InterPro" id="IPR000836">
    <property type="entry name" value="PRTase_dom"/>
</dbReference>
<evidence type="ECO:0000256" key="12">
    <source>
        <dbReference type="HAMAP-Rule" id="MF_00004"/>
    </source>
</evidence>
<comment type="subcellular location">
    <subcellularLocation>
        <location evidence="3 12">Cytoplasm</location>
    </subcellularLocation>
</comment>
<dbReference type="CDD" id="cd06223">
    <property type="entry name" value="PRTases_typeI"/>
    <property type="match status" value="1"/>
</dbReference>
<dbReference type="GO" id="GO:0016208">
    <property type="term" value="F:AMP binding"/>
    <property type="evidence" value="ECO:0007669"/>
    <property type="project" value="TreeGrafter"/>
</dbReference>
<proteinExistence type="inferred from homology"/>
<dbReference type="EMBL" id="QMWP01000081">
    <property type="protein sequence ID" value="RLG70123.1"/>
    <property type="molecule type" value="Genomic_DNA"/>
</dbReference>
<gene>
    <name evidence="12" type="primary">apt</name>
    <name evidence="14" type="ORF">DRO04_02330</name>
</gene>
<evidence type="ECO:0000256" key="11">
    <source>
        <dbReference type="ARBA" id="ARBA00022726"/>
    </source>
</evidence>
<dbReference type="NCBIfam" id="NF002633">
    <property type="entry name" value="PRK02304.1-2"/>
    <property type="match status" value="1"/>
</dbReference>
<protein>
    <recommendedName>
        <fullName evidence="7 12">Adenine phosphoribosyltransferase</fullName>
        <shortName evidence="12">APRT</shortName>
        <ecNumber evidence="7 12">2.4.2.7</ecNumber>
    </recommendedName>
</protein>
<evidence type="ECO:0000313" key="15">
    <source>
        <dbReference type="Proteomes" id="UP000278031"/>
    </source>
</evidence>
<dbReference type="GO" id="GO:0003999">
    <property type="term" value="F:adenine phosphoribosyltransferase activity"/>
    <property type="evidence" value="ECO:0007669"/>
    <property type="project" value="UniProtKB-UniRule"/>
</dbReference>
<sequence length="174" mass="19712">MDLKSKIRTVPDFPKKGILFYDITTLLNDAKAFRYCINQMVNHYLSKDLHFDKVVSAESRGFIFGSILAYEMHAGFVPIRKPGKLPYKTLSHSYELEYGNDTLEIHEDAIQPGEKVLFVDDLLATGGTAQAACRLIEKLGGEVANLTFLIELTNLKGREKLKGYDIFSLIQYEE</sequence>
<dbReference type="NCBIfam" id="TIGR01090">
    <property type="entry name" value="apt"/>
    <property type="match status" value="1"/>
</dbReference>
<accession>A0A497JGK0</accession>
<dbReference type="NCBIfam" id="NF002636">
    <property type="entry name" value="PRK02304.1-5"/>
    <property type="match status" value="1"/>
</dbReference>
<dbReference type="HAMAP" id="MF_00004">
    <property type="entry name" value="Aden_phosphoribosyltr"/>
    <property type="match status" value="1"/>
</dbReference>
<dbReference type="Pfam" id="PF00156">
    <property type="entry name" value="Pribosyltran"/>
    <property type="match status" value="1"/>
</dbReference>
<dbReference type="GO" id="GO:0002055">
    <property type="term" value="F:adenine binding"/>
    <property type="evidence" value="ECO:0007669"/>
    <property type="project" value="TreeGrafter"/>
</dbReference>
<evidence type="ECO:0000256" key="8">
    <source>
        <dbReference type="ARBA" id="ARBA00022490"/>
    </source>
</evidence>
<dbReference type="PANTHER" id="PTHR32315">
    <property type="entry name" value="ADENINE PHOSPHORIBOSYLTRANSFERASE"/>
    <property type="match status" value="1"/>
</dbReference>
<evidence type="ECO:0000256" key="2">
    <source>
        <dbReference type="ARBA" id="ARBA00003968"/>
    </source>
</evidence>
<evidence type="ECO:0000256" key="4">
    <source>
        <dbReference type="ARBA" id="ARBA00004659"/>
    </source>
</evidence>
<evidence type="ECO:0000256" key="5">
    <source>
        <dbReference type="ARBA" id="ARBA00008391"/>
    </source>
</evidence>
<dbReference type="SUPFAM" id="SSF53271">
    <property type="entry name" value="PRTase-like"/>
    <property type="match status" value="1"/>
</dbReference>
<dbReference type="FunFam" id="3.40.50.2020:FF:000004">
    <property type="entry name" value="Adenine phosphoribosyltransferase"/>
    <property type="match status" value="1"/>
</dbReference>